<comment type="caution">
    <text evidence="2">The sequence shown here is derived from an EMBL/GenBank/DDBJ whole genome shotgun (WGS) entry which is preliminary data.</text>
</comment>
<gene>
    <name evidence="2" type="ORF">PM001_LOCUS3602</name>
</gene>
<dbReference type="Proteomes" id="UP001162060">
    <property type="component" value="Unassembled WGS sequence"/>
</dbReference>
<evidence type="ECO:0000256" key="1">
    <source>
        <dbReference type="SAM" id="MobiDB-lite"/>
    </source>
</evidence>
<accession>A0AAV1TAL0</accession>
<organism evidence="2 3">
    <name type="scientific">Peronospora matthiolae</name>
    <dbReference type="NCBI Taxonomy" id="2874970"/>
    <lineage>
        <taxon>Eukaryota</taxon>
        <taxon>Sar</taxon>
        <taxon>Stramenopiles</taxon>
        <taxon>Oomycota</taxon>
        <taxon>Peronosporomycetes</taxon>
        <taxon>Peronosporales</taxon>
        <taxon>Peronosporaceae</taxon>
        <taxon>Peronospora</taxon>
    </lineage>
</organism>
<sequence length="79" mass="8301">MADVMDDIPPAFDDESDAGNHTIMADASGCDGEPHSGDFSDSDSSHSGAMDDVESAITADHTPIWPAGEAPNFRYKLST</sequence>
<feature type="region of interest" description="Disordered" evidence="1">
    <location>
        <begin position="1"/>
        <end position="79"/>
    </location>
</feature>
<evidence type="ECO:0008006" key="4">
    <source>
        <dbReference type="Google" id="ProtNLM"/>
    </source>
</evidence>
<feature type="compositionally biased region" description="Acidic residues" evidence="1">
    <location>
        <begin position="1"/>
        <end position="17"/>
    </location>
</feature>
<evidence type="ECO:0000313" key="2">
    <source>
        <dbReference type="EMBL" id="CAK7907779.1"/>
    </source>
</evidence>
<reference evidence="2" key="1">
    <citation type="submission" date="2024-01" db="EMBL/GenBank/DDBJ databases">
        <authorList>
            <person name="Webb A."/>
        </authorList>
    </citation>
    <scope>NUCLEOTIDE SEQUENCE</scope>
    <source>
        <strain evidence="2">Pm1</strain>
    </source>
</reference>
<name>A0AAV1TAL0_9STRA</name>
<evidence type="ECO:0000313" key="3">
    <source>
        <dbReference type="Proteomes" id="UP001162060"/>
    </source>
</evidence>
<protein>
    <recommendedName>
        <fullName evidence="4">Pheromone</fullName>
    </recommendedName>
</protein>
<dbReference type="EMBL" id="CAKLBY020000033">
    <property type="protein sequence ID" value="CAK7907779.1"/>
    <property type="molecule type" value="Genomic_DNA"/>
</dbReference>
<dbReference type="AlphaFoldDB" id="A0AAV1TAL0"/>
<proteinExistence type="predicted"/>